<protein>
    <submittedName>
        <fullName evidence="1">Uncharacterized protein</fullName>
    </submittedName>
</protein>
<accession>A0ACC3A9A3</accession>
<sequence length="356" mass="40328">MASFLASCACAILDPLITLPASLTTQLIDHYTRSTKQASEHDTTLNECRYQLDTSTSSTLILPDSRTLGYAQYGSSAPGAHTIFYVHGWPASRVEGTFLDSKAKRHNVRIICMDRPGIGLSSPHPTRTILSHARDIDHLAQHLQAERYGVLGVSGGGPYALACAYALPANKLKVVSLVCGLGPPDIGYWGMHPLNYLGWTYSPHYFPRFTKWWFSREPGARLDLNDKERMNMLIRDFQKSQAKMHPKDVKIFGDIDFWKVHLRRSNDVYAQGTDWFMQDMKLLASDPGFRIQDIRKDLKVQLWYGKLDKNVPLKHGEEVARRLGPGAELRVKEDDTHASIFFDWRDDFLGEMVKAM</sequence>
<organism evidence="1 2">
    <name type="scientific">Neophaeococcomyces mojaviensis</name>
    <dbReference type="NCBI Taxonomy" id="3383035"/>
    <lineage>
        <taxon>Eukaryota</taxon>
        <taxon>Fungi</taxon>
        <taxon>Dikarya</taxon>
        <taxon>Ascomycota</taxon>
        <taxon>Pezizomycotina</taxon>
        <taxon>Eurotiomycetes</taxon>
        <taxon>Chaetothyriomycetidae</taxon>
        <taxon>Chaetothyriales</taxon>
        <taxon>Chaetothyriales incertae sedis</taxon>
        <taxon>Neophaeococcomyces</taxon>
    </lineage>
</organism>
<keyword evidence="2" id="KW-1185">Reference proteome</keyword>
<evidence type="ECO:0000313" key="1">
    <source>
        <dbReference type="EMBL" id="KAJ9657634.1"/>
    </source>
</evidence>
<evidence type="ECO:0000313" key="2">
    <source>
        <dbReference type="Proteomes" id="UP001172386"/>
    </source>
</evidence>
<gene>
    <name evidence="1" type="ORF">H2198_004162</name>
</gene>
<reference evidence="1" key="1">
    <citation type="submission" date="2022-10" db="EMBL/GenBank/DDBJ databases">
        <title>Culturing micro-colonial fungi from biological soil crusts in the Mojave desert and describing Neophaeococcomyces mojavensis, and introducing the new genera and species Taxawa tesnikishii.</title>
        <authorList>
            <person name="Kurbessoian T."/>
            <person name="Stajich J.E."/>
        </authorList>
    </citation>
    <scope>NUCLEOTIDE SEQUENCE</scope>
    <source>
        <strain evidence="1">JES_112</strain>
    </source>
</reference>
<name>A0ACC3A9A3_9EURO</name>
<proteinExistence type="predicted"/>
<comment type="caution">
    <text evidence="1">The sequence shown here is derived from an EMBL/GenBank/DDBJ whole genome shotgun (WGS) entry which is preliminary data.</text>
</comment>
<dbReference type="EMBL" id="JAPDRQ010000061">
    <property type="protein sequence ID" value="KAJ9657634.1"/>
    <property type="molecule type" value="Genomic_DNA"/>
</dbReference>
<dbReference type="Proteomes" id="UP001172386">
    <property type="component" value="Unassembled WGS sequence"/>
</dbReference>